<evidence type="ECO:0000256" key="4">
    <source>
        <dbReference type="ARBA" id="ARBA00022475"/>
    </source>
</evidence>
<dbReference type="Gene3D" id="1.20.1720.10">
    <property type="entry name" value="Multidrug resistance protein D"/>
    <property type="match status" value="1"/>
</dbReference>
<keyword evidence="3 8" id="KW-0813">Transport</keyword>
<evidence type="ECO:0000256" key="6">
    <source>
        <dbReference type="ARBA" id="ARBA00022989"/>
    </source>
</evidence>
<dbReference type="InterPro" id="IPR036259">
    <property type="entry name" value="MFS_trans_sf"/>
</dbReference>
<dbReference type="EMBL" id="FMVW01000011">
    <property type="protein sequence ID" value="SCZ45951.1"/>
    <property type="molecule type" value="Genomic_DNA"/>
</dbReference>
<gene>
    <name evidence="10" type="ORF">SAMN03080610_03536</name>
</gene>
<dbReference type="GO" id="GO:0005886">
    <property type="term" value="C:plasma membrane"/>
    <property type="evidence" value="ECO:0007669"/>
    <property type="project" value="UniProtKB-SubCell"/>
</dbReference>
<feature type="transmembrane region" description="Helical" evidence="8">
    <location>
        <begin position="223"/>
        <end position="242"/>
    </location>
</feature>
<feature type="domain" description="Major facilitator superfamily (MFS) profile" evidence="9">
    <location>
        <begin position="15"/>
        <end position="403"/>
    </location>
</feature>
<keyword evidence="11" id="KW-1185">Reference proteome</keyword>
<keyword evidence="4" id="KW-1003">Cell membrane</keyword>
<protein>
    <recommendedName>
        <fullName evidence="8">Bcr/CflA family efflux transporter</fullName>
    </recommendedName>
</protein>
<keyword evidence="5 8" id="KW-0812">Transmembrane</keyword>
<evidence type="ECO:0000313" key="11">
    <source>
        <dbReference type="Proteomes" id="UP000199347"/>
    </source>
</evidence>
<feature type="transmembrane region" description="Helical" evidence="8">
    <location>
        <begin position="57"/>
        <end position="77"/>
    </location>
</feature>
<feature type="transmembrane region" description="Helical" evidence="8">
    <location>
        <begin position="288"/>
        <end position="310"/>
    </location>
</feature>
<evidence type="ECO:0000259" key="9">
    <source>
        <dbReference type="PROSITE" id="PS50850"/>
    </source>
</evidence>
<evidence type="ECO:0000256" key="5">
    <source>
        <dbReference type="ARBA" id="ARBA00022692"/>
    </source>
</evidence>
<evidence type="ECO:0000256" key="8">
    <source>
        <dbReference type="RuleBase" id="RU365088"/>
    </source>
</evidence>
<feature type="transmembrane region" description="Helical" evidence="8">
    <location>
        <begin position="12"/>
        <end position="37"/>
    </location>
</feature>
<evidence type="ECO:0000256" key="3">
    <source>
        <dbReference type="ARBA" id="ARBA00022448"/>
    </source>
</evidence>
<feature type="transmembrane region" description="Helical" evidence="8">
    <location>
        <begin position="84"/>
        <end position="102"/>
    </location>
</feature>
<dbReference type="AlphaFoldDB" id="A0A1G5PA52"/>
<dbReference type="InterPro" id="IPR020846">
    <property type="entry name" value="MFS_dom"/>
</dbReference>
<organism evidence="10 11">
    <name type="scientific">Afifella marina DSM 2698</name>
    <dbReference type="NCBI Taxonomy" id="1120955"/>
    <lineage>
        <taxon>Bacteria</taxon>
        <taxon>Pseudomonadati</taxon>
        <taxon>Pseudomonadota</taxon>
        <taxon>Alphaproteobacteria</taxon>
        <taxon>Hyphomicrobiales</taxon>
        <taxon>Afifellaceae</taxon>
        <taxon>Afifella</taxon>
    </lineage>
</organism>
<dbReference type="GO" id="GO:0042910">
    <property type="term" value="F:xenobiotic transmembrane transporter activity"/>
    <property type="evidence" value="ECO:0007669"/>
    <property type="project" value="InterPro"/>
</dbReference>
<feature type="transmembrane region" description="Helical" evidence="8">
    <location>
        <begin position="164"/>
        <end position="188"/>
    </location>
</feature>
<feature type="transmembrane region" description="Helical" evidence="8">
    <location>
        <begin position="254"/>
        <end position="276"/>
    </location>
</feature>
<comment type="similarity">
    <text evidence="2 8">Belongs to the major facilitator superfamily. Bcr/CmlA family.</text>
</comment>
<dbReference type="Pfam" id="PF07690">
    <property type="entry name" value="MFS_1"/>
    <property type="match status" value="1"/>
</dbReference>
<evidence type="ECO:0000256" key="1">
    <source>
        <dbReference type="ARBA" id="ARBA00004651"/>
    </source>
</evidence>
<dbReference type="NCBIfam" id="TIGR00710">
    <property type="entry name" value="efflux_Bcr_CflA"/>
    <property type="match status" value="1"/>
</dbReference>
<dbReference type="RefSeq" id="WP_092816326.1">
    <property type="nucleotide sequence ID" value="NZ_FMVW01000011.1"/>
</dbReference>
<dbReference type="PROSITE" id="PS50850">
    <property type="entry name" value="MFS"/>
    <property type="match status" value="1"/>
</dbReference>
<feature type="transmembrane region" description="Helical" evidence="8">
    <location>
        <begin position="355"/>
        <end position="375"/>
    </location>
</feature>
<feature type="transmembrane region" description="Helical" evidence="8">
    <location>
        <begin position="381"/>
        <end position="400"/>
    </location>
</feature>
<dbReference type="OrthoDB" id="9800416at2"/>
<comment type="subcellular location">
    <subcellularLocation>
        <location evidence="8">Cell inner membrane</location>
        <topology evidence="8">Multi-pass membrane protein</topology>
    </subcellularLocation>
    <subcellularLocation>
        <location evidence="1">Cell membrane</location>
        <topology evidence="1">Multi-pass membrane protein</topology>
    </subcellularLocation>
</comment>
<dbReference type="CDD" id="cd17320">
    <property type="entry name" value="MFS_MdfA_MDR_like"/>
    <property type="match status" value="1"/>
</dbReference>
<keyword evidence="8" id="KW-0997">Cell inner membrane</keyword>
<dbReference type="PANTHER" id="PTHR23502">
    <property type="entry name" value="MAJOR FACILITATOR SUPERFAMILY"/>
    <property type="match status" value="1"/>
</dbReference>
<accession>A0A1G5PA52</accession>
<feature type="transmembrane region" description="Helical" evidence="8">
    <location>
        <begin position="108"/>
        <end position="128"/>
    </location>
</feature>
<feature type="transmembrane region" description="Helical" evidence="8">
    <location>
        <begin position="316"/>
        <end position="334"/>
    </location>
</feature>
<reference evidence="11" key="1">
    <citation type="submission" date="2016-10" db="EMBL/GenBank/DDBJ databases">
        <authorList>
            <person name="Varghese N."/>
            <person name="Submissions S."/>
        </authorList>
    </citation>
    <scope>NUCLEOTIDE SEQUENCE [LARGE SCALE GENOMIC DNA]</scope>
    <source>
        <strain evidence="11">DSM 2698</strain>
    </source>
</reference>
<evidence type="ECO:0000313" key="10">
    <source>
        <dbReference type="EMBL" id="SCZ45951.1"/>
    </source>
</evidence>
<keyword evidence="6 8" id="KW-1133">Transmembrane helix</keyword>
<dbReference type="InterPro" id="IPR011701">
    <property type="entry name" value="MFS"/>
</dbReference>
<name>A0A1G5PA52_AFIMA</name>
<dbReference type="Proteomes" id="UP000199347">
    <property type="component" value="Unassembled WGS sequence"/>
</dbReference>
<dbReference type="PRINTS" id="PR01036">
    <property type="entry name" value="TCRTETB"/>
</dbReference>
<feature type="transmembrane region" description="Helical" evidence="8">
    <location>
        <begin position="140"/>
        <end position="158"/>
    </location>
</feature>
<keyword evidence="7 8" id="KW-0472">Membrane</keyword>
<sequence length="411" mass="43763">MPSATPAASRLTIPYVEFVALAASMMALNAMAIDIILPALDNIAGSFSIEDQNARQFVVTAFVVGFGIAQLAFGPLADRFGRRPVLLAGLVIYVAGGTASALAPDFGILLACRALQGVGAAATRVVAISVVRDTFGGRQMASLMSLVMMVFMAVPIFAPTLGQLVLFVASWHWILFFTAIFGAIVLLWSGTRLPETLAEENRRPLNGRKVIEAFRIVLTNRQAFGYAFATALAFGGLFSYLNSSQQIFVEVFGLGPWFPVAFSGSAVLIAGASFANSRLVGRFGMRRLAHTALISFCVLSFVTAILSLVYSGPMPFWLFFPLISAAFFFFGFVGTNFNALAMEPLGHVAGTASSVLGFMQTFGGGFFGAFVGYLYDGSVTPFASGLAILSGLAICTVLIAEHGVLFRQRYS</sequence>
<dbReference type="PANTHER" id="PTHR23502:SF132">
    <property type="entry name" value="POLYAMINE TRANSPORTER 2-RELATED"/>
    <property type="match status" value="1"/>
</dbReference>
<evidence type="ECO:0000256" key="2">
    <source>
        <dbReference type="ARBA" id="ARBA00006236"/>
    </source>
</evidence>
<evidence type="ECO:0000256" key="7">
    <source>
        <dbReference type="ARBA" id="ARBA00023136"/>
    </source>
</evidence>
<proteinExistence type="inferred from homology"/>
<dbReference type="SUPFAM" id="SSF103473">
    <property type="entry name" value="MFS general substrate transporter"/>
    <property type="match status" value="1"/>
</dbReference>
<dbReference type="InterPro" id="IPR004812">
    <property type="entry name" value="Efflux_drug-R_Bcr/CmlA"/>
</dbReference>
<dbReference type="GO" id="GO:1990961">
    <property type="term" value="P:xenobiotic detoxification by transmembrane export across the plasma membrane"/>
    <property type="evidence" value="ECO:0007669"/>
    <property type="project" value="InterPro"/>
</dbReference>